<keyword evidence="7 11" id="KW-0479">Metal-binding</keyword>
<dbReference type="EMBL" id="JACATH010000001">
    <property type="protein sequence ID" value="NWJ56559.1"/>
    <property type="molecule type" value="Genomic_DNA"/>
</dbReference>
<evidence type="ECO:0000256" key="12">
    <source>
        <dbReference type="RuleBase" id="RU003514"/>
    </source>
</evidence>
<evidence type="ECO:0000313" key="18">
    <source>
        <dbReference type="EMBL" id="NWJ83172.1"/>
    </source>
</evidence>
<comment type="function">
    <text evidence="11">Catalytic subunit of DNA primase, an RNA polymerase that catalyzes the synthesis of short RNA molecules used as primers for DNA polymerase during DNA replication. The small subunit contains the primase catalytic core and has DNA synthesis activity on its own. Binding to the large subunit stabilizes and modulates the activity, increasing the rate of DNA synthesis while decreasing the length of the DNA fragments, and conferring RNA synthesis capability. The DNA polymerase activity may enable DNA primase to also catalyze primer extension after primer synthesis. May also play a role in DNA repair.</text>
</comment>
<evidence type="ECO:0000256" key="9">
    <source>
        <dbReference type="ARBA" id="ARBA00023163"/>
    </source>
</evidence>
<evidence type="ECO:0000256" key="13">
    <source>
        <dbReference type="RuleBase" id="RU004224"/>
    </source>
</evidence>
<evidence type="ECO:0000313" key="19">
    <source>
        <dbReference type="EMBL" id="NWK01502.1"/>
    </source>
</evidence>
<dbReference type="EMBL" id="JACATK010000001">
    <property type="protein sequence ID" value="NWJ29340.1"/>
    <property type="molecule type" value="Genomic_DNA"/>
</dbReference>
<comment type="subunit">
    <text evidence="11">Heterodimer of a small subunit (PriS) and a large subunit (PriL).</text>
</comment>
<keyword evidence="10 11" id="KW-0464">Manganese</keyword>
<dbReference type="EC" id="2.7.7.-" evidence="11"/>
<dbReference type="Proteomes" id="UP000520052">
    <property type="component" value="Unassembled WGS sequence"/>
</dbReference>
<dbReference type="Proteomes" id="UP000563820">
    <property type="component" value="Unassembled WGS sequence"/>
</dbReference>
<feature type="active site" evidence="11">
    <location>
        <position position="281"/>
    </location>
</feature>
<keyword evidence="4 11" id="KW-0808">Transferase</keyword>
<dbReference type="EMBL" id="JACATD010000008">
    <property type="protein sequence ID" value="NWK01502.1"/>
    <property type="molecule type" value="Genomic_DNA"/>
</dbReference>
<keyword evidence="2 11" id="KW-0240">DNA-directed RNA polymerase</keyword>
<dbReference type="Proteomes" id="UP000587702">
    <property type="component" value="Unassembled WGS sequence"/>
</dbReference>
<dbReference type="GO" id="GO:0006269">
    <property type="term" value="P:DNA replication, synthesis of primer"/>
    <property type="evidence" value="ECO:0007669"/>
    <property type="project" value="UniProtKB-UniRule"/>
</dbReference>
<dbReference type="GO" id="GO:0046872">
    <property type="term" value="F:metal ion binding"/>
    <property type="evidence" value="ECO:0007669"/>
    <property type="project" value="UniProtKB-KW"/>
</dbReference>
<evidence type="ECO:0000256" key="4">
    <source>
        <dbReference type="ARBA" id="ARBA00022679"/>
    </source>
</evidence>
<keyword evidence="3 11" id="KW-0639">Primosome</keyword>
<evidence type="ECO:0000313" key="15">
    <source>
        <dbReference type="EMBL" id="NWJ28660.1"/>
    </source>
</evidence>
<keyword evidence="9 11" id="KW-0804">Transcription</keyword>
<organism evidence="15 24">
    <name type="scientific">Marine Group I thaumarchaeote</name>
    <dbReference type="NCBI Taxonomy" id="2511932"/>
    <lineage>
        <taxon>Archaea</taxon>
        <taxon>Nitrososphaerota</taxon>
        <taxon>Marine Group I</taxon>
    </lineage>
</organism>
<dbReference type="EMBL" id="JACATG010000015">
    <property type="protein sequence ID" value="NWK14408.1"/>
    <property type="molecule type" value="Genomic_DNA"/>
</dbReference>
<comment type="similarity">
    <text evidence="1 11 12">Belongs to the eukaryotic-type primase small subunit family.</text>
</comment>
<dbReference type="InterPro" id="IPR002755">
    <property type="entry name" value="DNA_primase_S"/>
</dbReference>
<dbReference type="EMBL" id="JACATE010000006">
    <property type="protein sequence ID" value="NWJ28660.1"/>
    <property type="molecule type" value="Genomic_DNA"/>
</dbReference>
<comment type="caution">
    <text evidence="15">The sequence shown here is derived from an EMBL/GenBank/DDBJ whole genome shotgun (WGS) entry which is preliminary data.</text>
</comment>
<evidence type="ECO:0000256" key="7">
    <source>
        <dbReference type="ARBA" id="ARBA00022723"/>
    </source>
</evidence>
<evidence type="ECO:0000256" key="11">
    <source>
        <dbReference type="HAMAP-Rule" id="MF_00700"/>
    </source>
</evidence>
<proteinExistence type="inferred from homology"/>
<protein>
    <recommendedName>
        <fullName evidence="11">DNA primase small subunit PriS</fullName>
        <ecNumber evidence="11">2.7.7.-</ecNumber>
    </recommendedName>
</protein>
<feature type="active site" evidence="11">
    <location>
        <position position="95"/>
    </location>
</feature>
<comment type="cofactor">
    <cofactor evidence="11">
        <name>Mg(2+)</name>
        <dbReference type="ChEBI" id="CHEBI:18420"/>
    </cofactor>
    <cofactor evidence="11">
        <name>Mn(2+)</name>
        <dbReference type="ChEBI" id="CHEBI:29035"/>
    </cofactor>
</comment>
<dbReference type="InterPro" id="IPR023639">
    <property type="entry name" value="DNA_primase_ssu_PriS"/>
</dbReference>
<dbReference type="Pfam" id="PF01896">
    <property type="entry name" value="DNA_primase_S"/>
    <property type="match status" value="1"/>
</dbReference>
<evidence type="ECO:0000313" key="26">
    <source>
        <dbReference type="Proteomes" id="UP000575480"/>
    </source>
</evidence>
<dbReference type="SUPFAM" id="SSF56747">
    <property type="entry name" value="Prim-pol domain"/>
    <property type="match status" value="1"/>
</dbReference>
<gene>
    <name evidence="11" type="primary">priS</name>
    <name evidence="19" type="ORF">HX840_06340</name>
    <name evidence="15" type="ORF">HX848_04635</name>
    <name evidence="16" type="ORF">HX850_00230</name>
    <name evidence="20" type="ORF">HX853_07245</name>
    <name evidence="18" type="ORF">HX854_00260</name>
    <name evidence="17" type="ORF">HX858_02140</name>
    <name evidence="14" type="ORF">HX860_05660</name>
</gene>
<evidence type="ECO:0000313" key="24">
    <source>
        <dbReference type="Proteomes" id="UP000563820"/>
    </source>
</evidence>
<sequence length="373" mass="42989">MQEADIKFLEDSFKKYYFEHFDLIRVPERTFEREFGYQKFNSGMTRHISIKDDKELHLLFMQNIPSDVYCSNAYYSFPNLPMNEKDWKEADLIFDIDAKDLNLSCRENHTVSICNECKQVSKISEHCLKCNSTKIEKKSLPCKNCIDSSKTEVSKLSEILIDDLAIDQENIHVYFSGNEGFHVYVHGSQFQQIGSRERSELADYIMFNGIIPETFGMKKFKPNRSSFPDFNEKGWRGRFSKQVFSSKSKRSKIISELLVNGYSSFQKTLDNVSENIGVKIDPNVTMDIHRIFRLPGSINSKSGLTKILCKNLTKFDPYSEASFLSDESVEVFANCPIEFSLKNKKFGPFINEKVTVPTFAAVYMVCKKLATIA</sequence>
<dbReference type="GO" id="GO:1990077">
    <property type="term" value="C:primosome complex"/>
    <property type="evidence" value="ECO:0007669"/>
    <property type="project" value="UniProtKB-KW"/>
</dbReference>
<evidence type="ECO:0000256" key="2">
    <source>
        <dbReference type="ARBA" id="ARBA00022478"/>
    </source>
</evidence>
<keyword evidence="5 11" id="KW-0548">Nucleotidyltransferase</keyword>
<dbReference type="Proteomes" id="UP000575480">
    <property type="component" value="Unassembled WGS sequence"/>
</dbReference>
<dbReference type="Proteomes" id="UP000568446">
    <property type="component" value="Unassembled WGS sequence"/>
</dbReference>
<evidence type="ECO:0000256" key="3">
    <source>
        <dbReference type="ARBA" id="ARBA00022515"/>
    </source>
</evidence>
<evidence type="ECO:0000256" key="5">
    <source>
        <dbReference type="ARBA" id="ARBA00022695"/>
    </source>
</evidence>
<evidence type="ECO:0000313" key="17">
    <source>
        <dbReference type="EMBL" id="NWJ56559.1"/>
    </source>
</evidence>
<dbReference type="GO" id="GO:0000428">
    <property type="term" value="C:DNA-directed RNA polymerase complex"/>
    <property type="evidence" value="ECO:0007669"/>
    <property type="project" value="UniProtKB-KW"/>
</dbReference>
<evidence type="ECO:0000313" key="21">
    <source>
        <dbReference type="Proteomes" id="UP000520052"/>
    </source>
</evidence>
<evidence type="ECO:0000313" key="20">
    <source>
        <dbReference type="EMBL" id="NWK14408.1"/>
    </source>
</evidence>
<keyword evidence="8 11" id="KW-0460">Magnesium</keyword>
<reference evidence="15" key="2">
    <citation type="submission" date="2020-06" db="EMBL/GenBank/DDBJ databases">
        <authorList>
            <person name="Wang Y."/>
        </authorList>
    </citation>
    <scope>NUCLEOTIDE SEQUENCE</scope>
    <source>
        <strain evidence="16">C4</strain>
        <strain evidence="14">L14</strain>
        <strain evidence="17">L15a</strain>
        <strain evidence="20">L19a</strain>
        <strain evidence="15">T1L11</strain>
        <strain evidence="19">T1L9</strain>
        <strain evidence="18">T3L1</strain>
    </source>
</reference>
<dbReference type="Proteomes" id="UP000547822">
    <property type="component" value="Unassembled WGS sequence"/>
</dbReference>
<dbReference type="Proteomes" id="UP000535457">
    <property type="component" value="Unassembled WGS sequence"/>
</dbReference>
<dbReference type="AlphaFoldDB" id="A0A7K4MJ80"/>
<dbReference type="HAMAP" id="MF_00700">
    <property type="entry name" value="DNA_primase_sml_arc"/>
    <property type="match status" value="1"/>
</dbReference>
<evidence type="ECO:0000313" key="14">
    <source>
        <dbReference type="EMBL" id="NWJ20534.1"/>
    </source>
</evidence>
<name>A0A7K4MJ80_9ARCH</name>
<feature type="active site" evidence="11">
    <location>
        <position position="97"/>
    </location>
</feature>
<evidence type="ECO:0000313" key="25">
    <source>
        <dbReference type="Proteomes" id="UP000568446"/>
    </source>
</evidence>
<dbReference type="EMBL" id="JACATI010000006">
    <property type="protein sequence ID" value="NWJ20534.1"/>
    <property type="molecule type" value="Genomic_DNA"/>
</dbReference>
<evidence type="ECO:0000256" key="6">
    <source>
        <dbReference type="ARBA" id="ARBA00022705"/>
    </source>
</evidence>
<evidence type="ECO:0000313" key="16">
    <source>
        <dbReference type="EMBL" id="NWJ29340.1"/>
    </source>
</evidence>
<evidence type="ECO:0000256" key="10">
    <source>
        <dbReference type="ARBA" id="ARBA00023211"/>
    </source>
</evidence>
<evidence type="ECO:0000313" key="27">
    <source>
        <dbReference type="Proteomes" id="UP000587702"/>
    </source>
</evidence>
<keyword evidence="6 11" id="KW-0235">DNA replication</keyword>
<evidence type="ECO:0000256" key="1">
    <source>
        <dbReference type="ARBA" id="ARBA00009762"/>
    </source>
</evidence>
<comment type="function">
    <text evidence="13">RNA polymerase that catalyzes the synthesis of short RNA molecules used as primers for DNA polymerase during DNA replication.</text>
</comment>
<evidence type="ECO:0000313" key="23">
    <source>
        <dbReference type="Proteomes" id="UP000547822"/>
    </source>
</evidence>
<dbReference type="Gene3D" id="3.90.920.10">
    <property type="entry name" value="DNA primase, PRIM domain"/>
    <property type="match status" value="1"/>
</dbReference>
<reference evidence="21 22" key="1">
    <citation type="journal article" date="2019" name="Environ. Microbiol.">
        <title>Genomics insights into ecotype formation of ammonia-oxidizing archaea in the deep ocean.</title>
        <authorList>
            <person name="Wang Y."/>
            <person name="Huang J.M."/>
            <person name="Cui G.J."/>
            <person name="Nunoura T."/>
            <person name="Takaki Y."/>
            <person name="Li W.L."/>
            <person name="Li J."/>
            <person name="Gao Z.M."/>
            <person name="Takai K."/>
            <person name="Zhang A.Q."/>
            <person name="Stepanauskas R."/>
        </authorList>
    </citation>
    <scope>NUCLEOTIDE SEQUENCE [LARGE SCALE GENOMIC DNA]</scope>
    <source>
        <strain evidence="16 25">C4</strain>
        <strain evidence="14 27">L14</strain>
        <strain evidence="17 26">L15a</strain>
        <strain evidence="20 22">L19a</strain>
        <strain evidence="15 24">T1L11</strain>
        <strain evidence="19 23">T1L9</strain>
        <strain evidence="18 21">T3L1</strain>
    </source>
</reference>
<evidence type="ECO:0000313" key="22">
    <source>
        <dbReference type="Proteomes" id="UP000535457"/>
    </source>
</evidence>
<accession>A0A7K4MJ80</accession>
<evidence type="ECO:0000256" key="8">
    <source>
        <dbReference type="ARBA" id="ARBA00022842"/>
    </source>
</evidence>
<dbReference type="GO" id="GO:0003899">
    <property type="term" value="F:DNA-directed RNA polymerase activity"/>
    <property type="evidence" value="ECO:0007669"/>
    <property type="project" value="UniProtKB-UniRule"/>
</dbReference>
<dbReference type="PANTHER" id="PTHR10536">
    <property type="entry name" value="DNA PRIMASE SMALL SUBUNIT"/>
    <property type="match status" value="1"/>
</dbReference>
<dbReference type="EMBL" id="JACATC010000001">
    <property type="protein sequence ID" value="NWJ83172.1"/>
    <property type="molecule type" value="Genomic_DNA"/>
</dbReference>